<proteinExistence type="predicted"/>
<gene>
    <name evidence="2" type="ORF">CYMTET_52050</name>
</gene>
<evidence type="ECO:0008006" key="4">
    <source>
        <dbReference type="Google" id="ProtNLM"/>
    </source>
</evidence>
<reference evidence="2 3" key="1">
    <citation type="journal article" date="2015" name="Genome Biol. Evol.">
        <title>Comparative Genomics of a Bacterivorous Green Alga Reveals Evolutionary Causalities and Consequences of Phago-Mixotrophic Mode of Nutrition.</title>
        <authorList>
            <person name="Burns J.A."/>
            <person name="Paasch A."/>
            <person name="Narechania A."/>
            <person name="Kim E."/>
        </authorList>
    </citation>
    <scope>NUCLEOTIDE SEQUENCE [LARGE SCALE GENOMIC DNA]</scope>
    <source>
        <strain evidence="2 3">PLY_AMNH</strain>
    </source>
</reference>
<evidence type="ECO:0000256" key="1">
    <source>
        <dbReference type="SAM" id="Phobius"/>
    </source>
</evidence>
<name>A0AAE0BL82_9CHLO</name>
<dbReference type="InterPro" id="IPR018883">
    <property type="entry name" value="Delta_CA"/>
</dbReference>
<sequence length="460" mass="50084">MRDPYWSLCAQTAFFRSSAVSASHAAVVSVAGASGGSCVKVTITQAEVQLQIADASAMSGMSAEEQKAPLPVVNFSNNPSPTTYAFLILSLVGIVSTFAVVCVTLGYVVDIDHCDDTPNEVVKVVQNYTHITDYVATCLDGRHNALTGPSNAITGENTCAGVKYTVEGLQDADGNYMFANSKCIVDNIVAVMEQAGGNVTVGYRGTMDSVGRGDHPIQTPYWQAGLCPVNVHWHLGAEHLSVGQYDEKGTGPSTASDEEHHRKLLGGDVRNGNMCHLYDATDETFTMEYDWKHCVDMHVGQTYEVHWPHSAAGACGTPNQYQTPFYDGVFCNLGLVDLDIVEKQVGVQAQVFTIVNDERYYYPDLMRGMIVDGARGTNMTYYTGSTTGTSRDNEICSNYAPITWQVDRVCSVISASSFDKMCADMKAQRDDMSDDFYAHGSRITVADHLAANNQVWKYTE</sequence>
<dbReference type="EMBL" id="LGRX02034402">
    <property type="protein sequence ID" value="KAK3237905.1"/>
    <property type="molecule type" value="Genomic_DNA"/>
</dbReference>
<keyword evidence="3" id="KW-1185">Reference proteome</keyword>
<dbReference type="Pfam" id="PF10563">
    <property type="entry name" value="CA_like"/>
    <property type="match status" value="1"/>
</dbReference>
<comment type="caution">
    <text evidence="2">The sequence shown here is derived from an EMBL/GenBank/DDBJ whole genome shotgun (WGS) entry which is preliminary data.</text>
</comment>
<feature type="transmembrane region" description="Helical" evidence="1">
    <location>
        <begin position="84"/>
        <end position="109"/>
    </location>
</feature>
<evidence type="ECO:0000313" key="3">
    <source>
        <dbReference type="Proteomes" id="UP001190700"/>
    </source>
</evidence>
<keyword evidence="1" id="KW-0812">Transmembrane</keyword>
<keyword evidence="1" id="KW-0472">Membrane</keyword>
<protein>
    <recommendedName>
        <fullName evidence="4">Delta carbonic anhydrase</fullName>
    </recommendedName>
</protein>
<dbReference type="AlphaFoldDB" id="A0AAE0BL82"/>
<keyword evidence="1" id="KW-1133">Transmembrane helix</keyword>
<accession>A0AAE0BL82</accession>
<dbReference type="Proteomes" id="UP001190700">
    <property type="component" value="Unassembled WGS sequence"/>
</dbReference>
<organism evidence="2 3">
    <name type="scientific">Cymbomonas tetramitiformis</name>
    <dbReference type="NCBI Taxonomy" id="36881"/>
    <lineage>
        <taxon>Eukaryota</taxon>
        <taxon>Viridiplantae</taxon>
        <taxon>Chlorophyta</taxon>
        <taxon>Pyramimonadophyceae</taxon>
        <taxon>Pyramimonadales</taxon>
        <taxon>Pyramimonadaceae</taxon>
        <taxon>Cymbomonas</taxon>
    </lineage>
</organism>
<evidence type="ECO:0000313" key="2">
    <source>
        <dbReference type="EMBL" id="KAK3237905.1"/>
    </source>
</evidence>